<sequence length="30" mass="3545">MAITNAKKNLKNNTVNIFKCKINNKYKYNL</sequence>
<organism evidence="1 2">
    <name type="scientific">Rattus norvegicus</name>
    <name type="common">Rat</name>
    <dbReference type="NCBI Taxonomy" id="10116"/>
    <lineage>
        <taxon>Eukaryota</taxon>
        <taxon>Metazoa</taxon>
        <taxon>Chordata</taxon>
        <taxon>Craniata</taxon>
        <taxon>Vertebrata</taxon>
        <taxon>Euteleostomi</taxon>
        <taxon>Mammalia</taxon>
        <taxon>Eutheria</taxon>
        <taxon>Euarchontoglires</taxon>
        <taxon>Glires</taxon>
        <taxon>Rodentia</taxon>
        <taxon>Myomorpha</taxon>
        <taxon>Muroidea</taxon>
        <taxon>Muridae</taxon>
        <taxon>Murinae</taxon>
        <taxon>Rattus</taxon>
    </lineage>
</organism>
<dbReference type="Proteomes" id="UP000234681">
    <property type="component" value="Chromosome 9"/>
</dbReference>
<dbReference type="EMBL" id="CH473987">
    <property type="protein sequence ID" value="EDM18629.1"/>
    <property type="molecule type" value="Genomic_DNA"/>
</dbReference>
<name>A6JJA2_RAT</name>
<evidence type="ECO:0000313" key="2">
    <source>
        <dbReference type="Proteomes" id="UP000234681"/>
    </source>
</evidence>
<reference evidence="1 2" key="1">
    <citation type="submission" date="2005-09" db="EMBL/GenBank/DDBJ databases">
        <authorList>
            <person name="Mural R.J."/>
            <person name="Li P.W."/>
            <person name="Adams M.D."/>
            <person name="Amanatides P.G."/>
            <person name="Baden-Tillson H."/>
            <person name="Barnstead M."/>
            <person name="Chin S.H."/>
            <person name="Dew I."/>
            <person name="Evans C.A."/>
            <person name="Ferriera S."/>
            <person name="Flanigan M."/>
            <person name="Fosler C."/>
            <person name="Glodek A."/>
            <person name="Gu Z."/>
            <person name="Holt R.A."/>
            <person name="Jennings D."/>
            <person name="Kraft C.L."/>
            <person name="Lu F."/>
            <person name="Nguyen T."/>
            <person name="Nusskern D.R."/>
            <person name="Pfannkoch C.M."/>
            <person name="Sitter C."/>
            <person name="Sutton G.G."/>
            <person name="Venter J.C."/>
            <person name="Wang Z."/>
            <person name="Woodage T."/>
            <person name="Zheng X.H."/>
            <person name="Zhong F."/>
        </authorList>
    </citation>
    <scope>NUCLEOTIDE SEQUENCE [LARGE SCALE GENOMIC DNA]</scope>
    <source>
        <strain>BN</strain>
        <strain evidence="2">Sprague-Dawley</strain>
    </source>
</reference>
<dbReference type="AlphaFoldDB" id="A6JJA2"/>
<accession>A6JJA2</accession>
<proteinExistence type="predicted"/>
<gene>
    <name evidence="1" type="ORF">rCG_43632</name>
</gene>
<evidence type="ECO:0000313" key="1">
    <source>
        <dbReference type="EMBL" id="EDM18629.1"/>
    </source>
</evidence>
<protein>
    <submittedName>
        <fullName evidence="1">RCG43632</fullName>
    </submittedName>
</protein>